<dbReference type="GO" id="GO:0005643">
    <property type="term" value="C:nuclear pore"/>
    <property type="evidence" value="ECO:0007669"/>
    <property type="project" value="TreeGrafter"/>
</dbReference>
<evidence type="ECO:0000259" key="15">
    <source>
        <dbReference type="Pfam" id="PF22963"/>
    </source>
</evidence>
<feature type="domain" description="NUP210 Ig-like" evidence="15">
    <location>
        <begin position="232"/>
        <end position="325"/>
    </location>
</feature>
<evidence type="ECO:0000256" key="7">
    <source>
        <dbReference type="ARBA" id="ARBA00023180"/>
    </source>
</evidence>
<keyword evidence="6" id="KW-0472">Membrane</keyword>
<name>A0AAD5KQS3_9CRUS</name>
<dbReference type="InterPro" id="IPR055094">
    <property type="entry name" value="NUP210_Ig15"/>
</dbReference>
<feature type="domain" description="NUP210 Ig-like" evidence="14">
    <location>
        <begin position="625"/>
        <end position="729"/>
    </location>
</feature>
<feature type="compositionally biased region" description="Low complexity" evidence="9">
    <location>
        <begin position="1861"/>
        <end position="1870"/>
    </location>
</feature>
<evidence type="ECO:0000259" key="13">
    <source>
        <dbReference type="Pfam" id="PF22959"/>
    </source>
</evidence>
<dbReference type="InterPro" id="IPR003343">
    <property type="entry name" value="Big_2"/>
</dbReference>
<keyword evidence="7" id="KW-0325">Glycoprotein</keyword>
<evidence type="ECO:0000256" key="2">
    <source>
        <dbReference type="ARBA" id="ARBA00007313"/>
    </source>
</evidence>
<reference evidence="23 24" key="1">
    <citation type="submission" date="2022-05" db="EMBL/GenBank/DDBJ databases">
        <title>A multi-omics perspective on studying reproductive biology in Daphnia sinensis.</title>
        <authorList>
            <person name="Jia J."/>
        </authorList>
    </citation>
    <scope>NUCLEOTIDE SEQUENCE [LARGE SCALE GENOMIC DNA]</scope>
    <source>
        <strain evidence="23 24">WSL</strain>
    </source>
</reference>
<protein>
    <recommendedName>
        <fullName evidence="25">Nuclear pore membrane glycoprotein 210</fullName>
    </recommendedName>
</protein>
<dbReference type="Pfam" id="PF24902">
    <property type="entry name" value="Ig_NUP210_9th"/>
    <property type="match status" value="1"/>
</dbReference>
<evidence type="ECO:0000259" key="22">
    <source>
        <dbReference type="Pfam" id="PF26181"/>
    </source>
</evidence>
<keyword evidence="5" id="KW-1133">Transmembrane helix</keyword>
<keyword evidence="3" id="KW-0812">Transmembrane</keyword>
<dbReference type="InterPro" id="IPR055095">
    <property type="entry name" value="NUP210_Ig_C"/>
</dbReference>
<dbReference type="PANTHER" id="PTHR23019:SF0">
    <property type="entry name" value="NUCLEAR PORE MEMBRANE GLYCOPROTEIN 210"/>
    <property type="match status" value="1"/>
</dbReference>
<dbReference type="InterPro" id="IPR056898">
    <property type="entry name" value="Ig_NUP210_6th"/>
</dbReference>
<dbReference type="EMBL" id="WJBH02000006">
    <property type="protein sequence ID" value="KAI9557017.1"/>
    <property type="molecule type" value="Genomic_DNA"/>
</dbReference>
<dbReference type="Pfam" id="PF24991">
    <property type="entry name" value="Ig_NUP210_4th"/>
    <property type="match status" value="1"/>
</dbReference>
<dbReference type="Pfam" id="PF02368">
    <property type="entry name" value="Big_2"/>
    <property type="match status" value="1"/>
</dbReference>
<feature type="domain" description="NUP210 fourth Ig-like" evidence="20">
    <location>
        <begin position="337"/>
        <end position="411"/>
    </location>
</feature>
<evidence type="ECO:0000256" key="5">
    <source>
        <dbReference type="ARBA" id="ARBA00022989"/>
    </source>
</evidence>
<dbReference type="Pfam" id="PF25354">
    <property type="entry name" value="Ig_NUP210_16th"/>
    <property type="match status" value="1"/>
</dbReference>
<dbReference type="InterPro" id="IPR055097">
    <property type="entry name" value="Ig_NUP210_2nd"/>
</dbReference>
<feature type="domain" description="NUP210 Ig-like" evidence="21">
    <location>
        <begin position="1460"/>
        <end position="1527"/>
    </location>
</feature>
<evidence type="ECO:0000256" key="8">
    <source>
        <dbReference type="ARBA" id="ARBA00023242"/>
    </source>
</evidence>
<evidence type="ECO:0008006" key="25">
    <source>
        <dbReference type="Google" id="ProtNLM"/>
    </source>
</evidence>
<evidence type="ECO:0000256" key="10">
    <source>
        <dbReference type="SAM" id="SignalP"/>
    </source>
</evidence>
<organism evidence="23 24">
    <name type="scientific">Daphnia sinensis</name>
    <dbReference type="NCBI Taxonomy" id="1820382"/>
    <lineage>
        <taxon>Eukaryota</taxon>
        <taxon>Metazoa</taxon>
        <taxon>Ecdysozoa</taxon>
        <taxon>Arthropoda</taxon>
        <taxon>Crustacea</taxon>
        <taxon>Branchiopoda</taxon>
        <taxon>Diplostraca</taxon>
        <taxon>Cladocera</taxon>
        <taxon>Anomopoda</taxon>
        <taxon>Daphniidae</taxon>
        <taxon>Daphnia</taxon>
        <taxon>Daphnia similis group</taxon>
    </lineage>
</organism>
<feature type="domain" description="NUP210 Ig-like" evidence="16">
    <location>
        <begin position="18"/>
        <end position="105"/>
    </location>
</feature>
<comment type="subcellular location">
    <subcellularLocation>
        <location evidence="1">Nucleus membrane</location>
        <topology evidence="1">Single-pass membrane protein</topology>
    </subcellularLocation>
</comment>
<feature type="chain" id="PRO_5042194891" description="Nuclear pore membrane glycoprotein 210" evidence="10">
    <location>
        <begin position="18"/>
        <end position="1878"/>
    </location>
</feature>
<evidence type="ECO:0000313" key="24">
    <source>
        <dbReference type="Proteomes" id="UP000820818"/>
    </source>
</evidence>
<dbReference type="Pfam" id="PF26181">
    <property type="entry name" value="Ig_NUP210_13th"/>
    <property type="match status" value="1"/>
</dbReference>
<dbReference type="InterPro" id="IPR045197">
    <property type="entry name" value="NUP210-like"/>
</dbReference>
<dbReference type="Pfam" id="PF22969">
    <property type="entry name" value="Ig_NUP210_2nd"/>
    <property type="match status" value="1"/>
</dbReference>
<evidence type="ECO:0000259" key="16">
    <source>
        <dbReference type="Pfam" id="PF22967"/>
    </source>
</evidence>
<feature type="domain" description="NUP210 Ig-like" evidence="22">
    <location>
        <begin position="1152"/>
        <end position="1265"/>
    </location>
</feature>
<keyword evidence="8" id="KW-0539">Nucleus</keyword>
<dbReference type="InterPro" id="IPR008964">
    <property type="entry name" value="Invasin/intimin_cell_adhesion"/>
</dbReference>
<evidence type="ECO:0000259" key="12">
    <source>
        <dbReference type="Pfam" id="PF22957"/>
    </source>
</evidence>
<feature type="domain" description="NUP210 C-terminal Ig-like" evidence="12">
    <location>
        <begin position="1534"/>
        <end position="1691"/>
    </location>
</feature>
<evidence type="ECO:0000259" key="19">
    <source>
        <dbReference type="Pfam" id="PF24935"/>
    </source>
</evidence>
<feature type="domain" description="BIG2" evidence="11">
    <location>
        <begin position="1063"/>
        <end position="1122"/>
    </location>
</feature>
<dbReference type="Pfam" id="PF24935">
    <property type="entry name" value="Ig_NUP210_6th"/>
    <property type="match status" value="1"/>
</dbReference>
<dbReference type="Pfam" id="PF22962">
    <property type="entry name" value="Ig_NUP210_7th"/>
    <property type="match status" value="1"/>
</dbReference>
<dbReference type="InterPro" id="IPR056899">
    <property type="entry name" value="Ig_NUP210_9th"/>
</dbReference>
<dbReference type="InterPro" id="IPR056897">
    <property type="entry name" value="Ig_NUP210_4th"/>
</dbReference>
<feature type="domain" description="NUP210 Ig-like" evidence="19">
    <location>
        <begin position="517"/>
        <end position="600"/>
    </location>
</feature>
<dbReference type="Pfam" id="PF22967">
    <property type="entry name" value="Ig_NUP210_1st"/>
    <property type="match status" value="1"/>
</dbReference>
<feature type="region of interest" description="Disordered" evidence="9">
    <location>
        <begin position="1851"/>
        <end position="1878"/>
    </location>
</feature>
<dbReference type="Pfam" id="PF22957">
    <property type="entry name" value="NUP210_Ig"/>
    <property type="match status" value="1"/>
</dbReference>
<evidence type="ECO:0000256" key="1">
    <source>
        <dbReference type="ARBA" id="ARBA00004590"/>
    </source>
</evidence>
<evidence type="ECO:0000256" key="4">
    <source>
        <dbReference type="ARBA" id="ARBA00022729"/>
    </source>
</evidence>
<evidence type="ECO:0000256" key="9">
    <source>
        <dbReference type="SAM" id="MobiDB-lite"/>
    </source>
</evidence>
<keyword evidence="4 10" id="KW-0732">Signal</keyword>
<keyword evidence="24" id="KW-1185">Reference proteome</keyword>
<dbReference type="PANTHER" id="PTHR23019">
    <property type="entry name" value="NUCLEAR PORE MEMBRANE GLYCOPROTEIN GP210-RELATED"/>
    <property type="match status" value="1"/>
</dbReference>
<comment type="similarity">
    <text evidence="2">Belongs to the NUP210 family.</text>
</comment>
<evidence type="ECO:0000256" key="3">
    <source>
        <dbReference type="ARBA" id="ARBA00022692"/>
    </source>
</evidence>
<evidence type="ECO:0000256" key="6">
    <source>
        <dbReference type="ARBA" id="ARBA00023136"/>
    </source>
</evidence>
<evidence type="ECO:0000313" key="23">
    <source>
        <dbReference type="EMBL" id="KAI9557017.1"/>
    </source>
</evidence>
<feature type="domain" description="NUP210 Ig-like" evidence="17">
    <location>
        <begin position="116"/>
        <end position="223"/>
    </location>
</feature>
<dbReference type="InterPro" id="IPR055099">
    <property type="entry name" value="Ig_NUP210_7th"/>
</dbReference>
<dbReference type="InterPro" id="IPR055096">
    <property type="entry name" value="Ig_NUP210_1st"/>
</dbReference>
<feature type="domain" description="NUP210 Ig-like" evidence="18">
    <location>
        <begin position="899"/>
        <end position="971"/>
    </location>
</feature>
<comment type="caution">
    <text evidence="23">The sequence shown here is derived from an EMBL/GenBank/DDBJ whole genome shotgun (WGS) entry which is preliminary data.</text>
</comment>
<feature type="signal peptide" evidence="10">
    <location>
        <begin position="1"/>
        <end position="17"/>
    </location>
</feature>
<dbReference type="Proteomes" id="UP000820818">
    <property type="component" value="Linkage Group LG6"/>
</dbReference>
<dbReference type="GO" id="GO:0031965">
    <property type="term" value="C:nuclear membrane"/>
    <property type="evidence" value="ECO:0007669"/>
    <property type="project" value="UniProtKB-SubCell"/>
</dbReference>
<evidence type="ECO:0000259" key="21">
    <source>
        <dbReference type="Pfam" id="PF25354"/>
    </source>
</evidence>
<evidence type="ECO:0000259" key="11">
    <source>
        <dbReference type="Pfam" id="PF02368"/>
    </source>
</evidence>
<sequence>MMIRTFLLLLFAALAAPSKLNVPRVLLPISTKTPVNFTLEVSDGGCYTWSSSRPEAIKIIPLSDDTGCSRNAVVTSAGTSSHKTSAIVLAQEINTGELLRCDVILNHIRTIQIAMKTRELFIEDAPEEFYARASDDQGNEFSSVDGLVFRWTFEGHSTDPETGNEPVLRWVQFSDSSYEVKPSIAALETLGYQGHVILIEGLRTGSAKVSVRLEDEIFKNVPTVDVNIVVVANLVLDPPELYLLPGTTVPLRLSQIRQGKAEVISLPSSQYYLEADDPKVSATIDNTGSVRALGLGSTHVRLRDRNMKDPDVSHAPYVIVNVVHPHRLSLALLPERSWATFLGRSHAIIVELFDEHGNLIQPNDDLSVNVNIPQSFTVDKAAKNGTYHSGKASLLGVHKVKASLRSIKLTDGTELELNPTLKTSADLEIFESITVTPPLQVLAWDPVMQPRHEIKYKAAGGVSSHHFSSSNTSFAAVSQAGLAKTVGQGWCNISANVPKYPHLRGDAALYVLPPINMSILNHVVEIEEGSSINVPVAMMTRLPNGEEIAFNDCSDVSIGIELSDKKNFQIGPLAKDSPKIKGCRSIPVHATGISVTKLALTFAGDMMAVKDSVTLASFRKLRHLEPVKQETVLALGSSRLIVFEGGPLPWINKPSGHYRKISVKNETVASVGQLQAVTDSRHIHKDVFQVEVLCHQIGDTEIVYRVGNIASASNMYPVQASIQIKVSCAHPGKIYFMPEIRFPDGSKLPCTIDTTTQRVATQSYLDLKLITVVKDERGRKLDNYSSVELEWTLSRAELGKLNKEGLLVDTEEVNGYPTFGRSYRMLKPAGKTGPLDVTVRIVGYKPYVLRMLNLIAQPSLIHASSQTPLDEEEEVNETLASTVDLILVDDVKIASAGESLYNHPQNKMLLHLTDGSGSFHLDYEPKHIAHVDYNAANRSVLVSPLMNGELRITVTDQCLWTRQPATTTIQVVGISRIELQVSDKIEQGNSVPMNVQLFDTLGHPLGANVLHFVKLQPHLGSSIVRVKASEGLHHTLEGVALGETTVAFSSAGVHSSVVNVQVFAPLKLSPRNVTLVLGATMQVVSSGGPQPDAVVEYTLENEQTARCTSNGIVDAIQLGRTKLFARAVGIDRQTGKPRIYSQDQVDVHVVRLSGVRIVAPLTRLRQGTEMPVYLTGLDDFEVPFAFGTCNPPLVVEWLLTDHQSGQVSSPFQQSGLNPLSTGSYFASRFRALQPGHTTLKVKVSSRPSSGQLHHAELTDEISIQVYESLQLINPYPTTGDVIVMMPSTELNLRTNLDSAASIEYTVGGSNDIIRSDSKGNIRSGRSLGHSSLITTAVNNYGVAQSISTLVEVRSVSYIMLTAAPLLNLAPTTHLSVIPRGFDLELRLSYRDALGRSFHGVRNQLTFRPSRFDLIRVSFDPDNSTLIVHADKVGQTILHLSDELNPGLKDYLRFDVADVLQPQQADLVLGDVVCFSTHVLPLSGGRSKWSADVKMIDIDPETGVAIVVGTGTSEVTYSISEKQSTSTEVTTGPITSLRFEETSEKAITDARRAGQFFALSLRQTGSSLIGDNCSTEAVTRFTRSRTPLLTCSVSFDVESEINIEDIFISKAEFDPKTGFYQCVVKAVGNPTVASSTLDTDVVLKARFSNVVAQMKMPFYPAVFVQTPEVHVSDLQPASHLIVTGKSNVLQQLEFISSDSSALSIYGPQHPSPTSIKIPVRFNPGYLSENSRTSLFITIRSPSSGQQIEIPVKVKLFGDHVQCVPDATWVNVLTSVWQFVQERALSVLSLLGTCAAIYIGYRAFAGWSSYRVTSNPVAFLPPNGISEASAYGSPFMKRGPQLWSVDNDSPLHTSGIYPRSHHSSPSTSSPLSNRRQSPIF</sequence>
<evidence type="ECO:0000259" key="18">
    <source>
        <dbReference type="Pfam" id="PF24902"/>
    </source>
</evidence>
<accession>A0AAD5KQS3</accession>
<evidence type="ECO:0000259" key="14">
    <source>
        <dbReference type="Pfam" id="PF22962"/>
    </source>
</evidence>
<gene>
    <name evidence="23" type="ORF">GHT06_016813</name>
</gene>
<dbReference type="Pfam" id="PF22963">
    <property type="entry name" value="Ig_NUP210_3rd"/>
    <property type="match status" value="1"/>
</dbReference>
<proteinExistence type="inferred from homology"/>
<evidence type="ECO:0000259" key="20">
    <source>
        <dbReference type="Pfam" id="PF24991"/>
    </source>
</evidence>
<feature type="domain" description="NUP210 Ig-like" evidence="13">
    <location>
        <begin position="1354"/>
        <end position="1455"/>
    </location>
</feature>
<dbReference type="InterPro" id="IPR055098">
    <property type="entry name" value="Ig_NUP210_3rd"/>
</dbReference>
<dbReference type="SUPFAM" id="SSF49373">
    <property type="entry name" value="Invasin/intimin cell-adhesion fragments"/>
    <property type="match status" value="1"/>
</dbReference>
<dbReference type="Pfam" id="PF26183">
    <property type="entry name" value="Ig_NUP210_14th"/>
    <property type="match status" value="1"/>
</dbReference>
<dbReference type="InterPro" id="IPR058779">
    <property type="entry name" value="Ig_NUP210_13th"/>
</dbReference>
<evidence type="ECO:0000259" key="17">
    <source>
        <dbReference type="Pfam" id="PF22969"/>
    </source>
</evidence>
<dbReference type="InterPro" id="IPR057586">
    <property type="entry name" value="Ig_NUP210_16th"/>
</dbReference>
<dbReference type="Pfam" id="PF22959">
    <property type="entry name" value="Ig_NUP210_15th"/>
    <property type="match status" value="1"/>
</dbReference>